<comment type="caution">
    <text evidence="2">The sequence shown here is derived from an EMBL/GenBank/DDBJ whole genome shotgun (WGS) entry which is preliminary data.</text>
</comment>
<organism evidence="2 3">
    <name type="scientific">Solea senegalensis</name>
    <name type="common">Senegalese sole</name>
    <dbReference type="NCBI Taxonomy" id="28829"/>
    <lineage>
        <taxon>Eukaryota</taxon>
        <taxon>Metazoa</taxon>
        <taxon>Chordata</taxon>
        <taxon>Craniata</taxon>
        <taxon>Vertebrata</taxon>
        <taxon>Euteleostomi</taxon>
        <taxon>Actinopterygii</taxon>
        <taxon>Neopterygii</taxon>
        <taxon>Teleostei</taxon>
        <taxon>Neoteleostei</taxon>
        <taxon>Acanthomorphata</taxon>
        <taxon>Carangaria</taxon>
        <taxon>Pleuronectiformes</taxon>
        <taxon>Pleuronectoidei</taxon>
        <taxon>Soleidae</taxon>
        <taxon>Solea</taxon>
    </lineage>
</organism>
<evidence type="ECO:0000313" key="3">
    <source>
        <dbReference type="Proteomes" id="UP000693946"/>
    </source>
</evidence>
<keyword evidence="2" id="KW-0695">RNA-directed DNA polymerase</keyword>
<evidence type="ECO:0000313" key="2">
    <source>
        <dbReference type="EMBL" id="KAG7474480.1"/>
    </source>
</evidence>
<dbReference type="GO" id="GO:0008168">
    <property type="term" value="F:methyltransferase activity"/>
    <property type="evidence" value="ECO:0007669"/>
    <property type="project" value="InterPro"/>
</dbReference>
<sequence length="222" mass="25830">MLPGWRLVHGSQEAMYRDEVQHLEDWCRVNNLLLNVDKTKEMIIDFRKSQTEHAPLSISGRTVERVENIKFLGVQISQDLSWNKNTSYITKRAQQRLYFLRKLKQTSLPPSILTTFYRGVVESILTYCISTWYSSCSMSDKKALQRIIRGAERVIGVSLPSIEELFQSRCKKRALTIVNDLLHPLNKLFELLPSGKRFRSIKGRTNRLINNFIPQAVRMLNC</sequence>
<dbReference type="AlphaFoldDB" id="A0AAV6PQ49"/>
<proteinExistence type="predicted"/>
<dbReference type="EMBL" id="JAGKHQ010000021">
    <property type="protein sequence ID" value="KAG7474480.1"/>
    <property type="molecule type" value="Genomic_DNA"/>
</dbReference>
<protein>
    <submittedName>
        <fullName evidence="2">RNA-directed DNA polymerase from transposon BS</fullName>
    </submittedName>
</protein>
<evidence type="ECO:0000259" key="1">
    <source>
        <dbReference type="Pfam" id="PF09004"/>
    </source>
</evidence>
<accession>A0AAV6PQ49</accession>
<keyword evidence="2" id="KW-0548">Nucleotidyltransferase</keyword>
<dbReference type="PANTHER" id="PTHR33332">
    <property type="entry name" value="REVERSE TRANSCRIPTASE DOMAIN-CONTAINING PROTEIN"/>
    <property type="match status" value="1"/>
</dbReference>
<feature type="domain" description="Alkylated DNA repair protein AlkB homologue 8 N-terminal" evidence="1">
    <location>
        <begin position="82"/>
        <end position="123"/>
    </location>
</feature>
<dbReference type="GO" id="GO:0016706">
    <property type="term" value="F:2-oxoglutarate-dependent dioxygenase activity"/>
    <property type="evidence" value="ECO:0007669"/>
    <property type="project" value="InterPro"/>
</dbReference>
<gene>
    <name evidence="2" type="ORF">JOB18_009842</name>
</gene>
<name>A0AAV6PQ49_SOLSE</name>
<keyword evidence="2" id="KW-0808">Transferase</keyword>
<keyword evidence="3" id="KW-1185">Reference proteome</keyword>
<dbReference type="GO" id="GO:0003964">
    <property type="term" value="F:RNA-directed DNA polymerase activity"/>
    <property type="evidence" value="ECO:0007669"/>
    <property type="project" value="UniProtKB-KW"/>
</dbReference>
<dbReference type="Proteomes" id="UP000693946">
    <property type="component" value="Linkage Group LG9"/>
</dbReference>
<reference evidence="2 3" key="1">
    <citation type="journal article" date="2021" name="Sci. Rep.">
        <title>Chromosome anchoring in Senegalese sole (Solea senegalensis) reveals sex-associated markers and genome rearrangements in flatfish.</title>
        <authorList>
            <person name="Guerrero-Cozar I."/>
            <person name="Gomez-Garrido J."/>
            <person name="Berbel C."/>
            <person name="Martinez-Blanch J.F."/>
            <person name="Alioto T."/>
            <person name="Claros M.G."/>
            <person name="Gagnaire P.A."/>
            <person name="Manchado M."/>
        </authorList>
    </citation>
    <scope>NUCLEOTIDE SEQUENCE [LARGE SCALE GENOMIC DNA]</scope>
    <source>
        <strain evidence="2">Sse05_10M</strain>
    </source>
</reference>
<dbReference type="InterPro" id="IPR015095">
    <property type="entry name" value="AlkB_hom8_N"/>
</dbReference>
<dbReference type="Pfam" id="PF09004">
    <property type="entry name" value="ALKBH8_N"/>
    <property type="match status" value="1"/>
</dbReference>